<gene>
    <name evidence="1" type="ORF">GTCCBUS3UF5_23640</name>
</gene>
<name>A0ABM5MIW0_GEOTH</name>
<dbReference type="Proteomes" id="UP000005636">
    <property type="component" value="Chromosome"/>
</dbReference>
<evidence type="ECO:0000313" key="1">
    <source>
        <dbReference type="EMBL" id="AEV19670.1"/>
    </source>
</evidence>
<keyword evidence="2" id="KW-1185">Reference proteome</keyword>
<dbReference type="EMBL" id="CP003125">
    <property type="protein sequence ID" value="AEV19670.1"/>
    <property type="molecule type" value="Genomic_DNA"/>
</dbReference>
<evidence type="ECO:0000313" key="2">
    <source>
        <dbReference type="Proteomes" id="UP000005636"/>
    </source>
</evidence>
<organism evidence="1 2">
    <name type="scientific">Geobacillus thermoleovorans CCB_US3_UF5</name>
    <dbReference type="NCBI Taxonomy" id="1111068"/>
    <lineage>
        <taxon>Bacteria</taxon>
        <taxon>Bacillati</taxon>
        <taxon>Bacillota</taxon>
        <taxon>Bacilli</taxon>
        <taxon>Bacillales</taxon>
        <taxon>Anoxybacillaceae</taxon>
        <taxon>Geobacillus</taxon>
        <taxon>Geobacillus thermoleovorans group</taxon>
    </lineage>
</organism>
<accession>A0ABM5MIW0</accession>
<protein>
    <submittedName>
        <fullName evidence="1">Uncharacterized protein</fullName>
    </submittedName>
</protein>
<proteinExistence type="predicted"/>
<sequence>MSTGKYASNSKKIKKQQNKGCFQSVQNCFPYFCLGFDSDSLGDP</sequence>
<reference evidence="1 2" key="1">
    <citation type="submission" date="2011-11" db="EMBL/GenBank/DDBJ databases">
        <title>Complete genome sequence of thermophilic Geobacillus thermoleovorans CCB_US3_UF5.</title>
        <authorList>
            <person name="Muhd Sakaff M.K.L."/>
            <person name="Abdul Rahman A.Y."/>
            <person name="Saito J.A."/>
            <person name="Hou S."/>
            <person name="Alam M."/>
        </authorList>
    </citation>
    <scope>NUCLEOTIDE SEQUENCE [LARGE SCALE GENOMIC DNA]</scope>
    <source>
        <strain evidence="1 2">CCB_US3_UF5</strain>
    </source>
</reference>